<dbReference type="AlphaFoldDB" id="A0A0Q0UL62"/>
<evidence type="ECO:0000313" key="2">
    <source>
        <dbReference type="Proteomes" id="UP000050488"/>
    </source>
</evidence>
<proteinExistence type="predicted"/>
<dbReference type="RefSeq" id="WP_055174828.1">
    <property type="nucleotide sequence ID" value="NZ_JAUSQY010000001.1"/>
</dbReference>
<reference evidence="1 2" key="1">
    <citation type="submission" date="2015-10" db="EMBL/GenBank/DDBJ databases">
        <title>Corynebacteirum lowii and Corynebacterium oculi species nova, derived from human clinical disease and and emended description of Corynebacterium mastiditis.</title>
        <authorList>
            <person name="Bernard K."/>
            <person name="Pacheco A.L."/>
            <person name="Mcdougall C."/>
            <person name="Burtx T."/>
            <person name="Weibe D."/>
            <person name="Tyler S."/>
            <person name="Olson A.B."/>
            <person name="Cnockaert M."/>
            <person name="Eguchi H."/>
            <person name="Kuwahara T."/>
            <person name="Nakayama-Imaohji H."/>
            <person name="Boudewijins M."/>
            <person name="Van Hoecke F."/>
            <person name="Bernier A.-M."/>
            <person name="Vandamme P."/>
        </authorList>
    </citation>
    <scope>NUCLEOTIDE SEQUENCE [LARGE SCALE GENOMIC DNA]</scope>
    <source>
        <strain evidence="1 2">NML 130206</strain>
    </source>
</reference>
<accession>A0A0Q0UL62</accession>
<sequence>MIHGPFTEELITTMLNAAADSYDGIALIADGAIAADELDPDAYDLAGWTEEINTFIAARGITLDEFHYDHASMFWSIGANYYNPEEPLAA</sequence>
<dbReference type="STRING" id="1544413.Clow_00109"/>
<dbReference type="PATRIC" id="fig|1544413.3.peg.112"/>
<gene>
    <name evidence="1" type="ORF">Clow_00109</name>
</gene>
<organism evidence="1 2">
    <name type="scientific">Corynebacterium lowii</name>
    <dbReference type="NCBI Taxonomy" id="1544413"/>
    <lineage>
        <taxon>Bacteria</taxon>
        <taxon>Bacillati</taxon>
        <taxon>Actinomycetota</taxon>
        <taxon>Actinomycetes</taxon>
        <taxon>Mycobacteriales</taxon>
        <taxon>Corynebacteriaceae</taxon>
        <taxon>Corynebacterium</taxon>
    </lineage>
</organism>
<comment type="caution">
    <text evidence="1">The sequence shown here is derived from an EMBL/GenBank/DDBJ whole genome shotgun (WGS) entry which is preliminary data.</text>
</comment>
<name>A0A0Q0UL62_9CORY</name>
<dbReference type="EMBL" id="LKEV01000001">
    <property type="protein sequence ID" value="KQB87062.1"/>
    <property type="molecule type" value="Genomic_DNA"/>
</dbReference>
<keyword evidence="2" id="KW-1185">Reference proteome</keyword>
<dbReference type="Proteomes" id="UP000050488">
    <property type="component" value="Unassembled WGS sequence"/>
</dbReference>
<evidence type="ECO:0000313" key="1">
    <source>
        <dbReference type="EMBL" id="KQB87062.1"/>
    </source>
</evidence>
<protein>
    <submittedName>
        <fullName evidence="1">Uncharacterized protein</fullName>
    </submittedName>
</protein>